<organism evidence="1 2">
    <name type="scientific">Durusdinium trenchii</name>
    <dbReference type="NCBI Taxonomy" id="1381693"/>
    <lineage>
        <taxon>Eukaryota</taxon>
        <taxon>Sar</taxon>
        <taxon>Alveolata</taxon>
        <taxon>Dinophyceae</taxon>
        <taxon>Suessiales</taxon>
        <taxon>Symbiodiniaceae</taxon>
        <taxon>Durusdinium</taxon>
    </lineage>
</organism>
<sequence>MSGAKIQHQCTTLAGELLAQVHVTLQPTEPREELPMRCLADLPASLQPQELPEDEAPEEEKACVGLSPFEHLPLRDSFGSRTEYDASDPAISVNGRIHDLYVEHFEGAMRVMEQNHQVLQRLVHEHRGQWSLRRFKDWLA</sequence>
<dbReference type="EMBL" id="CAXAMM010001447">
    <property type="protein sequence ID" value="CAK8992000.1"/>
    <property type="molecule type" value="Genomic_DNA"/>
</dbReference>
<proteinExistence type="predicted"/>
<accession>A0ABP0HSW9</accession>
<protein>
    <submittedName>
        <fullName evidence="1">Uncharacterized protein</fullName>
    </submittedName>
</protein>
<dbReference type="Proteomes" id="UP001642464">
    <property type="component" value="Unassembled WGS sequence"/>
</dbReference>
<gene>
    <name evidence="1" type="ORF">SCF082_LOCUS2902</name>
</gene>
<name>A0ABP0HSW9_9DINO</name>
<reference evidence="1 2" key="1">
    <citation type="submission" date="2024-02" db="EMBL/GenBank/DDBJ databases">
        <authorList>
            <person name="Chen Y."/>
            <person name="Shah S."/>
            <person name="Dougan E. K."/>
            <person name="Thang M."/>
            <person name="Chan C."/>
        </authorList>
    </citation>
    <scope>NUCLEOTIDE SEQUENCE [LARGE SCALE GENOMIC DNA]</scope>
</reference>
<keyword evidence="2" id="KW-1185">Reference proteome</keyword>
<evidence type="ECO:0000313" key="1">
    <source>
        <dbReference type="EMBL" id="CAK8992000.1"/>
    </source>
</evidence>
<evidence type="ECO:0000313" key="2">
    <source>
        <dbReference type="Proteomes" id="UP001642464"/>
    </source>
</evidence>
<comment type="caution">
    <text evidence="1">The sequence shown here is derived from an EMBL/GenBank/DDBJ whole genome shotgun (WGS) entry which is preliminary data.</text>
</comment>